<gene>
    <name evidence="2" type="ORF">P8A22_28925</name>
</gene>
<accession>A0ABY9I9N3</accession>
<keyword evidence="3" id="KW-1185">Reference proteome</keyword>
<dbReference type="EMBL" id="CP120992">
    <property type="protein sequence ID" value="WLQ43593.1"/>
    <property type="molecule type" value="Genomic_DNA"/>
</dbReference>
<evidence type="ECO:0000313" key="3">
    <source>
        <dbReference type="Proteomes" id="UP001229952"/>
    </source>
</evidence>
<feature type="chain" id="PRO_5046173486" description="SH3 domain-containing protein" evidence="1">
    <location>
        <begin position="31"/>
        <end position="117"/>
    </location>
</feature>
<dbReference type="RefSeq" id="WP_306091085.1">
    <property type="nucleotide sequence ID" value="NZ_CP120992.1"/>
</dbReference>
<organism evidence="2 3">
    <name type="scientific">Streptomyces laculatispora</name>
    <dbReference type="NCBI Taxonomy" id="887464"/>
    <lineage>
        <taxon>Bacteria</taxon>
        <taxon>Bacillati</taxon>
        <taxon>Actinomycetota</taxon>
        <taxon>Actinomycetes</taxon>
        <taxon>Kitasatosporales</taxon>
        <taxon>Streptomycetaceae</taxon>
        <taxon>Streptomyces</taxon>
    </lineage>
</organism>
<evidence type="ECO:0000256" key="1">
    <source>
        <dbReference type="SAM" id="SignalP"/>
    </source>
</evidence>
<dbReference type="Proteomes" id="UP001229952">
    <property type="component" value="Chromosome"/>
</dbReference>
<keyword evidence="1" id="KW-0732">Signal</keyword>
<name>A0ABY9I9N3_9ACTN</name>
<evidence type="ECO:0000313" key="2">
    <source>
        <dbReference type="EMBL" id="WLQ43593.1"/>
    </source>
</evidence>
<protein>
    <recommendedName>
        <fullName evidence="4">SH3 domain-containing protein</fullName>
    </recommendedName>
</protein>
<sequence length="117" mass="12134">MNFKRAFVSTVATTAALGGVMLGAASSADAATYGCGSSGHNNSDGVHKVVVGHLRNGPSESCAQTMSVVPGTTFYAWCGVYNKYGNLWVYGRLAGGESKGWIYSQNLTKESGAVNVC</sequence>
<evidence type="ECO:0008006" key="4">
    <source>
        <dbReference type="Google" id="ProtNLM"/>
    </source>
</evidence>
<reference evidence="2 3" key="1">
    <citation type="submission" date="2023-03" db="EMBL/GenBank/DDBJ databases">
        <title>Isolation and description of six Streptomyces strains from soil environments, able to metabolize different microbial glucans.</title>
        <authorList>
            <person name="Widen T."/>
            <person name="Larsbrink J."/>
        </authorList>
    </citation>
    <scope>NUCLEOTIDE SEQUENCE [LARGE SCALE GENOMIC DNA]</scope>
    <source>
        <strain evidence="2 3">Mut2</strain>
    </source>
</reference>
<feature type="signal peptide" evidence="1">
    <location>
        <begin position="1"/>
        <end position="30"/>
    </location>
</feature>
<proteinExistence type="predicted"/>